<reference evidence="1 2" key="1">
    <citation type="journal article" date="2014" name="BMC Genomics">
        <title>Comparison of environmental and isolate Sulfobacillus genomes reveals diverse carbon, sulfur, nitrogen, and hydrogen metabolisms.</title>
        <authorList>
            <person name="Justice N.B."/>
            <person name="Norman A."/>
            <person name="Brown C.T."/>
            <person name="Singh A."/>
            <person name="Thomas B.C."/>
            <person name="Banfield J.F."/>
        </authorList>
    </citation>
    <scope>NUCLEOTIDE SEQUENCE [LARGE SCALE GENOMIC DNA]</scope>
    <source>
        <strain evidence="1">AMDSBA1</strain>
    </source>
</reference>
<accession>A0A2T2XBS9</accession>
<protein>
    <submittedName>
        <fullName evidence="1">Uncharacterized protein</fullName>
    </submittedName>
</protein>
<comment type="caution">
    <text evidence="1">The sequence shown here is derived from an EMBL/GenBank/DDBJ whole genome shotgun (WGS) entry which is preliminary data.</text>
</comment>
<proteinExistence type="predicted"/>
<dbReference type="EMBL" id="PXYT01000001">
    <property type="protein sequence ID" value="PSR31918.1"/>
    <property type="molecule type" value="Genomic_DNA"/>
</dbReference>
<dbReference type="Proteomes" id="UP000242699">
    <property type="component" value="Unassembled WGS sequence"/>
</dbReference>
<organism evidence="1 2">
    <name type="scientific">Sulfobacillus benefaciens</name>
    <dbReference type="NCBI Taxonomy" id="453960"/>
    <lineage>
        <taxon>Bacteria</taxon>
        <taxon>Bacillati</taxon>
        <taxon>Bacillota</taxon>
        <taxon>Clostridia</taxon>
        <taxon>Eubacteriales</taxon>
        <taxon>Clostridiales Family XVII. Incertae Sedis</taxon>
        <taxon>Sulfobacillus</taxon>
    </lineage>
</organism>
<evidence type="ECO:0000313" key="1">
    <source>
        <dbReference type="EMBL" id="PSR31918.1"/>
    </source>
</evidence>
<sequence>MEYGVGTILRHDELEEIVRLLLKPYQIRTLSFKEATREQQNALRCLIVDWLQCTPSERRMIIGWEQMAGFPVMDLSGTLRSESARRIFLPPFSWTSVVREVLLCWGMDEEHQYFQRQIGN</sequence>
<evidence type="ECO:0000313" key="2">
    <source>
        <dbReference type="Proteomes" id="UP000242699"/>
    </source>
</evidence>
<dbReference type="AlphaFoldDB" id="A0A2T2XBS9"/>
<name>A0A2T2XBS9_9FIRM</name>
<gene>
    <name evidence="1" type="ORF">C7B43_01470</name>
</gene>